<dbReference type="PANTHER" id="PTHR30287">
    <property type="entry name" value="MEMBRANE COMPONENT OF PREDICTED ABC SUPERFAMILY METABOLITE UPTAKE TRANSPORTER"/>
    <property type="match status" value="1"/>
</dbReference>
<dbReference type="Pfam" id="PF02687">
    <property type="entry name" value="FtsX"/>
    <property type="match status" value="2"/>
</dbReference>
<evidence type="ECO:0000256" key="2">
    <source>
        <dbReference type="ARBA" id="ARBA00022475"/>
    </source>
</evidence>
<feature type="transmembrane region" description="Helical" evidence="8">
    <location>
        <begin position="1068"/>
        <end position="1088"/>
    </location>
</feature>
<dbReference type="GO" id="GO:0005886">
    <property type="term" value="C:plasma membrane"/>
    <property type="evidence" value="ECO:0007669"/>
    <property type="project" value="UniProtKB-SubCell"/>
</dbReference>
<gene>
    <name evidence="11" type="ORF">DXD17_02780</name>
</gene>
<organism evidence="11 12">
    <name type="scientific">[Ruminococcus] lactaris</name>
    <dbReference type="NCBI Taxonomy" id="46228"/>
    <lineage>
        <taxon>Bacteria</taxon>
        <taxon>Bacillati</taxon>
        <taxon>Bacillota</taxon>
        <taxon>Clostridia</taxon>
        <taxon>Lachnospirales</taxon>
        <taxon>Lachnospiraceae</taxon>
        <taxon>Mediterraneibacter</taxon>
    </lineage>
</organism>
<comment type="subcellular location">
    <subcellularLocation>
        <location evidence="1">Cell membrane</location>
        <topology evidence="1">Multi-pass membrane protein</topology>
    </subcellularLocation>
</comment>
<evidence type="ECO:0000313" key="11">
    <source>
        <dbReference type="EMBL" id="RGK41972.1"/>
    </source>
</evidence>
<dbReference type="AlphaFoldDB" id="A0A3E4LY05"/>
<feature type="transmembrane region" description="Helical" evidence="8">
    <location>
        <begin position="21"/>
        <end position="38"/>
    </location>
</feature>
<feature type="transmembrane region" description="Helical" evidence="8">
    <location>
        <begin position="1122"/>
        <end position="1143"/>
    </location>
</feature>
<evidence type="ECO:0000256" key="8">
    <source>
        <dbReference type="SAM" id="Phobius"/>
    </source>
</evidence>
<feature type="transmembrane region" description="Helical" evidence="8">
    <location>
        <begin position="669"/>
        <end position="686"/>
    </location>
</feature>
<protein>
    <submittedName>
        <fullName evidence="11">ABC transporter permease</fullName>
    </submittedName>
</protein>
<dbReference type="InterPro" id="IPR025857">
    <property type="entry name" value="MacB_PCD"/>
</dbReference>
<name>A0A3E4LY05_9FIRM</name>
<dbReference type="Proteomes" id="UP000260793">
    <property type="component" value="Unassembled WGS sequence"/>
</dbReference>
<dbReference type="EMBL" id="QSQN01000005">
    <property type="protein sequence ID" value="RGK41972.1"/>
    <property type="molecule type" value="Genomic_DNA"/>
</dbReference>
<evidence type="ECO:0000256" key="1">
    <source>
        <dbReference type="ARBA" id="ARBA00004651"/>
    </source>
</evidence>
<keyword evidence="3 8" id="KW-0812">Transmembrane</keyword>
<dbReference type="InterPro" id="IPR038766">
    <property type="entry name" value="Membrane_comp_ABC_pdt"/>
</dbReference>
<evidence type="ECO:0000256" key="7">
    <source>
        <dbReference type="SAM" id="MobiDB-lite"/>
    </source>
</evidence>
<feature type="domain" description="MacB-like periplasmic core" evidence="10">
    <location>
        <begin position="840"/>
        <end position="1027"/>
    </location>
</feature>
<feature type="transmembrane region" description="Helical" evidence="8">
    <location>
        <begin position="761"/>
        <end position="781"/>
    </location>
</feature>
<evidence type="ECO:0000256" key="4">
    <source>
        <dbReference type="ARBA" id="ARBA00022989"/>
    </source>
</evidence>
<feature type="transmembrane region" description="Helical" evidence="8">
    <location>
        <begin position="1163"/>
        <end position="1183"/>
    </location>
</feature>
<keyword evidence="6" id="KW-0175">Coiled coil</keyword>
<proteinExistence type="predicted"/>
<dbReference type="Gene3D" id="1.10.287.1490">
    <property type="match status" value="1"/>
</dbReference>
<feature type="domain" description="ABC3 transporter permease C-terminal" evidence="9">
    <location>
        <begin position="1072"/>
        <end position="1189"/>
    </location>
</feature>
<dbReference type="InterPro" id="IPR003838">
    <property type="entry name" value="ABC3_permease_C"/>
</dbReference>
<comment type="caution">
    <text evidence="11">The sequence shown here is derived from an EMBL/GenBank/DDBJ whole genome shotgun (WGS) entry which is preliminary data.</text>
</comment>
<evidence type="ECO:0000256" key="5">
    <source>
        <dbReference type="ARBA" id="ARBA00023136"/>
    </source>
</evidence>
<evidence type="ECO:0000256" key="6">
    <source>
        <dbReference type="SAM" id="Coils"/>
    </source>
</evidence>
<evidence type="ECO:0000256" key="3">
    <source>
        <dbReference type="ARBA" id="ARBA00022692"/>
    </source>
</evidence>
<dbReference type="Pfam" id="PF12704">
    <property type="entry name" value="MacB_PCD"/>
    <property type="match status" value="1"/>
</dbReference>
<evidence type="ECO:0000259" key="9">
    <source>
        <dbReference type="Pfam" id="PF02687"/>
    </source>
</evidence>
<keyword evidence="5 8" id="KW-0472">Membrane</keyword>
<sequence length="1198" mass="134567">MKKKALRKDFYMEIRKSMGRFLSIFFIVAIGCAFFAGIRSSEPDMRYSGDAYFDRKNLMDLQVISTMGLTDEDVEAIEKLDGIEKAEAGYSVDALCTEGDNQIVMHVMSLLPSMNQVQVENGRLPEKSDECVVDADFLSKSTLKIGDRVTLSSGTDKPVTDSLKEDTFTIVGSVSSPCYIGFQRGSTTIGSGNISAFLCVPEESFCMEVYTEIYAQVKGAEKLTAFTDQYDQRIDSVMKEVEAIKEEREKARYDEIVTEASEKLADAEKEITDAEAELEQGKAEAQEKLTAAREKLENAQKELEQAKKELASSQAKIASSKEELEQAQKELNESSGKIAAGEKELNEKSIALATLKEQKDTLQGQLAALEQQKEELSGQKTTLEAQKRTLQEGQKNLLDTQAVLQQQISRLKAEKEDLNAEGIRLSEEKETLQKEYEELKSQYEASGDTEILKQVEAKKAQLDEVNAKIAENSAKIEQNKTLLETVESQMDPLEEKLVQMKNGLEQTETALEKISAGLSEIEAGQEQMQTGLTQMESYISSGEFQLQAAREQLESGKNQILSGQRQIEDAKKRIADGEEQIQAGIKQIQDGETGLADGWIEYQDGERQANAEIADGEAQIADAKVQLADAKKEIEQIEKPTWYIYDRSHLPEYSGYGDNADRMKAIGEVFPLIFFLVAALISLTTMTRMVEEERTLIGTLKALGYSKKSIAAKYLGYAVLATLTGGIFGVMIGEKILPYIIITAYKIMYRHLPDVEIPYNLYYGVLACVAALLCTVAATIFSCMKELKEQAAELMRPPAPKQGKRVFLEYIPFLWKRLNFTWKSTVRNLMRYKKRFFMTIFGIGGCMGLMLVGFGLKDSISSIVPLQYEDIQLYDGNVILQSDVTMQEKQEVYEALEKNSQVVATAEDLLQKITIEHDGVSKEVYLNVPENVEKFSDFVVLQDRTTKEKYQLTDKGAVLTEKMAKELGVSAGDTVTIKEENEKERTVKISQICENYMSHYLYMTPAVYKAAYGKEPEYNSIYYRTEGRTTKEAESVGEAALKLDGALSVSYTTELRQQVDDMLQSLDIVIVVLIISAGMLAFVVLYNLNNINITERKRELATLKVLGFYDKEVTEYVYRENILLTLIGSVFGMLLGKILHRFIIVTVEIDSVMFGRNINTISFVYAFLLTVVFSLFVNWVMYFKLKKINMVESLKSVE</sequence>
<keyword evidence="2" id="KW-1003">Cell membrane</keyword>
<feature type="region of interest" description="Disordered" evidence="7">
    <location>
        <begin position="317"/>
        <end position="340"/>
    </location>
</feature>
<feature type="coiled-coil region" evidence="6">
    <location>
        <begin position="560"/>
        <end position="640"/>
    </location>
</feature>
<evidence type="ECO:0000313" key="12">
    <source>
        <dbReference type="Proteomes" id="UP000260793"/>
    </source>
</evidence>
<feature type="transmembrane region" description="Helical" evidence="8">
    <location>
        <begin position="714"/>
        <end position="741"/>
    </location>
</feature>
<dbReference type="PANTHER" id="PTHR30287:SF1">
    <property type="entry name" value="INNER MEMBRANE PROTEIN"/>
    <property type="match status" value="1"/>
</dbReference>
<feature type="domain" description="ABC3 transporter permease C-terminal" evidence="9">
    <location>
        <begin position="669"/>
        <end position="782"/>
    </location>
</feature>
<evidence type="ECO:0000259" key="10">
    <source>
        <dbReference type="Pfam" id="PF12704"/>
    </source>
</evidence>
<accession>A0A3E4LY05</accession>
<keyword evidence="4 8" id="KW-1133">Transmembrane helix</keyword>
<dbReference type="PROSITE" id="PS51257">
    <property type="entry name" value="PROKAR_LIPOPROTEIN"/>
    <property type="match status" value="1"/>
</dbReference>
<reference evidence="11 12" key="1">
    <citation type="submission" date="2018-08" db="EMBL/GenBank/DDBJ databases">
        <title>A genome reference for cultivated species of the human gut microbiota.</title>
        <authorList>
            <person name="Zou Y."/>
            <person name="Xue W."/>
            <person name="Luo G."/>
        </authorList>
    </citation>
    <scope>NUCLEOTIDE SEQUENCE [LARGE SCALE GENOMIC DNA]</scope>
    <source>
        <strain evidence="11 12">TF11-7</strain>
    </source>
</reference>
<feature type="compositionally biased region" description="Basic and acidic residues" evidence="7">
    <location>
        <begin position="319"/>
        <end position="332"/>
    </location>
</feature>
<dbReference type="RefSeq" id="WP_117687734.1">
    <property type="nucleotide sequence ID" value="NZ_QSQN01000005.1"/>
</dbReference>
<feature type="transmembrane region" description="Helical" evidence="8">
    <location>
        <begin position="836"/>
        <end position="856"/>
    </location>
</feature>